<accession>A0ABX6PPC4</accession>
<dbReference type="RefSeq" id="WP_138390504.1">
    <property type="nucleotide sequence ID" value="NZ_CP054022.1"/>
</dbReference>
<evidence type="ECO:0000313" key="3">
    <source>
        <dbReference type="EMBL" id="QKK20486.1"/>
    </source>
</evidence>
<dbReference type="PANTHER" id="PTHR37023">
    <property type="entry name" value="TRANSPOSASE"/>
    <property type="match status" value="1"/>
</dbReference>
<dbReference type="InterPro" id="IPR054832">
    <property type="entry name" value="transpos_IS91"/>
</dbReference>
<dbReference type="Pfam" id="PF14319">
    <property type="entry name" value="Zn_Tnp_IS91"/>
    <property type="match status" value="1"/>
</dbReference>
<evidence type="ECO:0000313" key="4">
    <source>
        <dbReference type="Proteomes" id="UP000305673"/>
    </source>
</evidence>
<dbReference type="EMBL" id="CP054022">
    <property type="protein sequence ID" value="QKK20486.1"/>
    <property type="molecule type" value="Genomic_DNA"/>
</dbReference>
<geneLocation type="plasmid" evidence="3 4">
    <name>pPR12A201</name>
</geneLocation>
<dbReference type="InterPro" id="IPR026889">
    <property type="entry name" value="Zn_Tnp"/>
</dbReference>
<protein>
    <submittedName>
        <fullName evidence="3">IS91 family transposase</fullName>
    </submittedName>
</protein>
<dbReference type="Proteomes" id="UP000305673">
    <property type="component" value="Plasmid pPR12A201"/>
</dbReference>
<reference evidence="3 4" key="1">
    <citation type="submission" date="2020-05" db="EMBL/GenBank/DDBJ databases">
        <title>Genome sequences of pea root nodulating Rhizobium spp.</title>
        <authorList>
            <person name="Rahi P."/>
        </authorList>
    </citation>
    <scope>NUCLEOTIDE SEQUENCE [LARGE SCALE GENOMIC DNA]</scope>
    <source>
        <strain evidence="4">JKLM 12A2</strain>
        <plasmid evidence="3 4">pPR12A201</plasmid>
    </source>
</reference>
<dbReference type="NCBIfam" id="NF033538">
    <property type="entry name" value="transpos_IS91"/>
    <property type="match status" value="1"/>
</dbReference>
<dbReference type="Pfam" id="PF04986">
    <property type="entry name" value="Y2_Tnp"/>
    <property type="match status" value="1"/>
</dbReference>
<proteinExistence type="predicted"/>
<dbReference type="PANTHER" id="PTHR37023:SF1">
    <property type="entry name" value="ISSOD25 TRANSPOSASE TNPA_ISSOD25"/>
    <property type="match status" value="1"/>
</dbReference>
<evidence type="ECO:0000259" key="1">
    <source>
        <dbReference type="Pfam" id="PF04986"/>
    </source>
</evidence>
<feature type="domain" description="Transposase IS801/IS1294" evidence="1">
    <location>
        <begin position="143"/>
        <end position="329"/>
    </location>
</feature>
<keyword evidence="4" id="KW-1185">Reference proteome</keyword>
<evidence type="ECO:0000259" key="2">
    <source>
        <dbReference type="Pfam" id="PF14319"/>
    </source>
</evidence>
<keyword evidence="3" id="KW-0614">Plasmid</keyword>
<gene>
    <name evidence="3" type="ORF">FFM53_029360</name>
</gene>
<name>A0ABX6PPC4_9HYPH</name>
<feature type="domain" description="Transposase zinc-binding" evidence="2">
    <location>
        <begin position="10"/>
        <end position="101"/>
    </location>
</feature>
<organism evidence="3 4">
    <name type="scientific">Rhizobium indicum</name>
    <dbReference type="NCBI Taxonomy" id="2583231"/>
    <lineage>
        <taxon>Bacteria</taxon>
        <taxon>Pseudomonadati</taxon>
        <taxon>Pseudomonadota</taxon>
        <taxon>Alphaproteobacteria</taxon>
        <taxon>Hyphomicrobiales</taxon>
        <taxon>Rhizobiaceae</taxon>
        <taxon>Rhizobium/Agrobacterium group</taxon>
        <taxon>Rhizobium</taxon>
    </lineage>
</organism>
<dbReference type="InterPro" id="IPR007069">
    <property type="entry name" value="Transposase_32"/>
</dbReference>
<sequence>MVAGLEVADIFRRHGEDYRQSHDTHLGRVERRVMSAVEMCRTARLGGHVQQCQDCEALRIAYNSCRNRHCPKCQGQASRDWLAARQADLLPVGYFHVVFTVPEAIAAIAFQNKQTVYAILFRAVAETLRRLAADPRHLGAELGFIAVLHSWGQNLHYHPHIHCIVPGGGLSFDQTRWVACRKNFFLPVRVLSRLFRRLFLEHLKQAHDEGQLQFFGGIASLADPAAFTRMVKEVRRVNWVVYAKPPFAGPRQVLAYLGRYTHRIAISNSRLVSMEGDQVTFRWRDYRTSGRQKLMTLDAHEFIRRFLLHTVPDGFHRIRHFGLLANGHRQQKLEACRNLLNVPQPEEPVEDLDTVEAPPFAHRCPCCGGRMNILGIWRPRQPACRPAWNDSS</sequence>